<dbReference type="Proteomes" id="UP000663891">
    <property type="component" value="Unassembled WGS sequence"/>
</dbReference>
<feature type="domain" description="Fibronectin type-III" evidence="2">
    <location>
        <begin position="82"/>
        <end position="165"/>
    </location>
</feature>
<name>A0A818J4J2_9BILA</name>
<dbReference type="InterPro" id="IPR003961">
    <property type="entry name" value="FN3_dom"/>
</dbReference>
<gene>
    <name evidence="3" type="ORF">IZO911_LOCUS2376</name>
    <name evidence="6" type="ORF">KXQ929_LOCUS9524</name>
    <name evidence="5" type="ORF">OKA104_LOCUS3169</name>
    <name evidence="4" type="ORF">VCS650_LOCUS24512</name>
</gene>
<dbReference type="Proteomes" id="UP000663860">
    <property type="component" value="Unassembled WGS sequence"/>
</dbReference>
<proteinExistence type="predicted"/>
<keyword evidence="1" id="KW-0677">Repeat</keyword>
<dbReference type="Pfam" id="PF00041">
    <property type="entry name" value="fn3"/>
    <property type="match status" value="1"/>
</dbReference>
<dbReference type="EMBL" id="CAJOAY010000093">
    <property type="protein sequence ID" value="CAF3532338.1"/>
    <property type="molecule type" value="Genomic_DNA"/>
</dbReference>
<dbReference type="Proteomes" id="UP000663868">
    <property type="component" value="Unassembled WGS sequence"/>
</dbReference>
<dbReference type="SMART" id="SM00060">
    <property type="entry name" value="FN3"/>
    <property type="match status" value="2"/>
</dbReference>
<dbReference type="EMBL" id="CAJNOE010000011">
    <property type="protein sequence ID" value="CAF0725420.1"/>
    <property type="molecule type" value="Genomic_DNA"/>
</dbReference>
<dbReference type="InterPro" id="IPR050964">
    <property type="entry name" value="Striated_Muscle_Regulatory"/>
</dbReference>
<dbReference type="EMBL" id="CAJNON010000302">
    <property type="protein sequence ID" value="CAF1181432.1"/>
    <property type="molecule type" value="Genomic_DNA"/>
</dbReference>
<dbReference type="PROSITE" id="PS50853">
    <property type="entry name" value="FN3"/>
    <property type="match status" value="1"/>
</dbReference>
<dbReference type="Gene3D" id="2.60.40.10">
    <property type="entry name" value="Immunoglobulins"/>
    <property type="match status" value="1"/>
</dbReference>
<sequence>MFLHHQPKPDDPLEATNVTAEGCTLQWKPPMIVIMITCDDRGLEDGNNCEFCVAAENDNGLSEPLVVSTPLKAKWSFKSPDAPDTSEYIEHTSESITLQWTRPLIDGVNRVRGCLFEKKEKGSDRWILVNLEPVAGTKYTVSGLVDGKEYEFRVAAVNKVGSEES</sequence>
<evidence type="ECO:0000256" key="1">
    <source>
        <dbReference type="ARBA" id="ARBA00022737"/>
    </source>
</evidence>
<evidence type="ECO:0000313" key="4">
    <source>
        <dbReference type="EMBL" id="CAF1181432.1"/>
    </source>
</evidence>
<dbReference type="SUPFAM" id="SSF49265">
    <property type="entry name" value="Fibronectin type III"/>
    <property type="match status" value="1"/>
</dbReference>
<dbReference type="EMBL" id="CAJOBB010000435">
    <property type="protein sequence ID" value="CAF3678868.1"/>
    <property type="molecule type" value="Genomic_DNA"/>
</dbReference>
<reference evidence="5" key="1">
    <citation type="submission" date="2021-02" db="EMBL/GenBank/DDBJ databases">
        <authorList>
            <person name="Nowell W R."/>
        </authorList>
    </citation>
    <scope>NUCLEOTIDE SEQUENCE</scope>
</reference>
<dbReference type="OrthoDB" id="504170at2759"/>
<dbReference type="PANTHER" id="PTHR13817">
    <property type="entry name" value="TITIN"/>
    <property type="match status" value="1"/>
</dbReference>
<evidence type="ECO:0000313" key="7">
    <source>
        <dbReference type="Proteomes" id="UP000663881"/>
    </source>
</evidence>
<dbReference type="InterPro" id="IPR036116">
    <property type="entry name" value="FN3_sf"/>
</dbReference>
<dbReference type="PANTHER" id="PTHR13817:SF151">
    <property type="entry name" value="TITIN"/>
    <property type="match status" value="1"/>
</dbReference>
<dbReference type="CDD" id="cd00063">
    <property type="entry name" value="FN3"/>
    <property type="match status" value="1"/>
</dbReference>
<dbReference type="GO" id="GO:0031430">
    <property type="term" value="C:M band"/>
    <property type="evidence" value="ECO:0007669"/>
    <property type="project" value="TreeGrafter"/>
</dbReference>
<accession>A0A818J4J2</accession>
<protein>
    <recommendedName>
        <fullName evidence="2">Fibronectin type-III domain-containing protein</fullName>
    </recommendedName>
</protein>
<dbReference type="PRINTS" id="PR00014">
    <property type="entry name" value="FNTYPEIII"/>
</dbReference>
<dbReference type="Proteomes" id="UP000663881">
    <property type="component" value="Unassembled WGS sequence"/>
</dbReference>
<comment type="caution">
    <text evidence="5">The sequence shown here is derived from an EMBL/GenBank/DDBJ whole genome shotgun (WGS) entry which is preliminary data.</text>
</comment>
<organism evidence="5 7">
    <name type="scientific">Adineta steineri</name>
    <dbReference type="NCBI Taxonomy" id="433720"/>
    <lineage>
        <taxon>Eukaryota</taxon>
        <taxon>Metazoa</taxon>
        <taxon>Spiralia</taxon>
        <taxon>Gnathifera</taxon>
        <taxon>Rotifera</taxon>
        <taxon>Eurotatoria</taxon>
        <taxon>Bdelloidea</taxon>
        <taxon>Adinetida</taxon>
        <taxon>Adinetidae</taxon>
        <taxon>Adineta</taxon>
    </lineage>
</organism>
<dbReference type="GO" id="GO:0045214">
    <property type="term" value="P:sarcomere organization"/>
    <property type="evidence" value="ECO:0007669"/>
    <property type="project" value="TreeGrafter"/>
</dbReference>
<dbReference type="InterPro" id="IPR013783">
    <property type="entry name" value="Ig-like_fold"/>
</dbReference>
<dbReference type="AlphaFoldDB" id="A0A818J4J2"/>
<evidence type="ECO:0000313" key="3">
    <source>
        <dbReference type="EMBL" id="CAF0725420.1"/>
    </source>
</evidence>
<evidence type="ECO:0000259" key="2">
    <source>
        <dbReference type="PROSITE" id="PS50853"/>
    </source>
</evidence>
<evidence type="ECO:0000313" key="6">
    <source>
        <dbReference type="EMBL" id="CAF3678868.1"/>
    </source>
</evidence>
<evidence type="ECO:0000313" key="5">
    <source>
        <dbReference type="EMBL" id="CAF3532338.1"/>
    </source>
</evidence>